<dbReference type="PROSITE" id="PS51257">
    <property type="entry name" value="PROKAR_LIPOPROTEIN"/>
    <property type="match status" value="1"/>
</dbReference>
<evidence type="ECO:0000313" key="2">
    <source>
        <dbReference type="EMBL" id="WBO61512.1"/>
    </source>
</evidence>
<evidence type="ECO:0000256" key="1">
    <source>
        <dbReference type="SAM" id="SignalP"/>
    </source>
</evidence>
<keyword evidence="3" id="KW-1185">Reference proteome</keyword>
<protein>
    <recommendedName>
        <fullName evidence="4">GerMN domain-containing protein</fullName>
    </recommendedName>
</protein>
<reference evidence="2 3" key="1">
    <citation type="submission" date="2022-12" db="EMBL/GenBank/DDBJ databases">
        <authorList>
            <person name="Mo P."/>
        </authorList>
    </citation>
    <scope>NUCLEOTIDE SEQUENCE [LARGE SCALE GENOMIC DNA]</scope>
    <source>
        <strain evidence="2 3">HUAS 2-6</strain>
    </source>
</reference>
<organism evidence="2 3">
    <name type="scientific">Streptomyces camelliae</name>
    <dbReference type="NCBI Taxonomy" id="3004093"/>
    <lineage>
        <taxon>Bacteria</taxon>
        <taxon>Bacillati</taxon>
        <taxon>Actinomycetota</taxon>
        <taxon>Actinomycetes</taxon>
        <taxon>Kitasatosporales</taxon>
        <taxon>Streptomycetaceae</taxon>
        <taxon>Streptomyces</taxon>
    </lineage>
</organism>
<accession>A0ABY7NVM7</accession>
<feature type="chain" id="PRO_5045858673" description="GerMN domain-containing protein" evidence="1">
    <location>
        <begin position="21"/>
        <end position="177"/>
    </location>
</feature>
<feature type="signal peptide" evidence="1">
    <location>
        <begin position="1"/>
        <end position="20"/>
    </location>
</feature>
<proteinExistence type="predicted"/>
<keyword evidence="1" id="KW-0732">Signal</keyword>
<evidence type="ECO:0008006" key="4">
    <source>
        <dbReference type="Google" id="ProtNLM"/>
    </source>
</evidence>
<sequence length="177" mass="18251">MKWVMLLAATLLLSGCGIPATGVVQSGDPATGVRPIALLYFIADDRLVPVYRGISDPVDVPMAVELLLTGPDASERRRGLTTALTRIPTPAISANGARVSLQLPTGTEPLPPIAARQLICTAAAARLADHPDTAATGVTVFVTGPDGQRTQGTSHSCSIVPSPRFVAPPAETTQPPG</sequence>
<gene>
    <name evidence="2" type="ORF">O1G22_00800</name>
</gene>
<evidence type="ECO:0000313" key="3">
    <source>
        <dbReference type="Proteomes" id="UP001212326"/>
    </source>
</evidence>
<dbReference type="RefSeq" id="WP_270079474.1">
    <property type="nucleotide sequence ID" value="NZ_CP115300.1"/>
</dbReference>
<name>A0ABY7NVM7_9ACTN</name>
<dbReference type="Proteomes" id="UP001212326">
    <property type="component" value="Chromosome"/>
</dbReference>
<dbReference type="EMBL" id="CP115300">
    <property type="protein sequence ID" value="WBO61512.1"/>
    <property type="molecule type" value="Genomic_DNA"/>
</dbReference>